<proteinExistence type="predicted"/>
<protein>
    <submittedName>
        <fullName evidence="1">Uncharacterized protein</fullName>
    </submittedName>
</protein>
<dbReference type="AlphaFoldDB" id="A0A075G723"/>
<name>A0A075G723_9ARCH</name>
<dbReference type="EMBL" id="KF900573">
    <property type="protein sequence ID" value="AIE99800.1"/>
    <property type="molecule type" value="Genomic_DNA"/>
</dbReference>
<reference evidence="1" key="1">
    <citation type="journal article" date="2014" name="Genome Biol. Evol.">
        <title>Pangenome evidence for extensive interdomain horizontal transfer affecting lineage core and shell genes in uncultured planktonic thaumarchaeota and euryarchaeota.</title>
        <authorList>
            <person name="Deschamps P."/>
            <person name="Zivanovic Y."/>
            <person name="Moreira D."/>
            <person name="Rodriguez-Valera F."/>
            <person name="Lopez-Garcia P."/>
        </authorList>
    </citation>
    <scope>NUCLEOTIDE SEQUENCE</scope>
</reference>
<organism evidence="1">
    <name type="scientific">uncultured marine thaumarchaeote KM3_11_E10</name>
    <dbReference type="NCBI Taxonomy" id="1455991"/>
    <lineage>
        <taxon>Archaea</taxon>
        <taxon>Nitrososphaerota</taxon>
        <taxon>environmental samples</taxon>
    </lineage>
</organism>
<evidence type="ECO:0000313" key="1">
    <source>
        <dbReference type="EMBL" id="AIE99800.1"/>
    </source>
</evidence>
<dbReference type="SUPFAM" id="SSF75011">
    <property type="entry name" value="3-carboxy-cis,cis-mucoante lactonizing enzyme"/>
    <property type="match status" value="2"/>
</dbReference>
<sequence>MIKVAFFIAILISMIIPQTLAEEYTVPGWIKNNAGWWADGLIDDSSFVSGIQWLITNEIIYIPPTVSEKSETSIPAWVKNTAGWWHEDKISDLEFLNAIQYLVKIGIISIGSSNDYFTNQNAWSTFDFGIYGIGNNPEGYRGAVSDGKYLYFVPYQNGIGRHGEVLRYDTTSNFESPNAWNVFNPGASGFDIAFCKPSIKTITIECPNMFNGYQGGIFDGKYVYFVPYHTGGTQGEVLRYDTTSNFESLSSWSTFNASTGIGWFAGGTCMIGEQCQLGRAESHGVGNDPVGFEGAVFDGRYVYFVPHIREGGQHGEVLRYDTTDNFQSGNSWSTFDAGANGIGNDPDGYVMGLFDGRYIYFVPYHNGNEHHGEVLRYDTTSNFQSVDSWSTFDAGANGVGNNPVAYEGAVFDGRYVYFVPSGTYQQFTDISHSEVLRYDTTSNFESPNSWSTFIPSLYDIGEKTDGYIGAIFDGRYIYFAPYYNGKEHHGEVLRYDTTSNFESPNSWSTFDAGANGIGNDPDGYWGVELVGKYIYFVPYHNDSDFHSEVLRYDTTANFQSPNSWNIFDVSNYGSDDPDGYIGGIFDGRYVYFSPINNGNFYHGEVLRYDTTSNFESPNSWSTFDAGANGVGVDATGYQGAVFDGKYVYFVPLISNSGWNGEVLRYDTTSNFQSAESWGTFDAGANGVGVDASGYAGAVFDGKYVYFVPLISNSGFHGEVLRYDTTSNFESPNSWSTFDAGANGVGSDPVGYQGGIFDGRYVYFVPSIARDEQNGVILEGEVLRYDTTSNFESPNSWSTFDAGANGVGNNPVAYREGIFDGRYVYFVPHNMVGGYHGEVLRYDTTSNFESPNSWSTFDAGANGVGVDASGYAGAVFDGKYVYFVPLYNGSFYHGEVLRYDTTSNFESPNSWSTFDAGANGVGSDPVGYQGGIFDGRYVYFVPWKDSTGNYHGEVLRYDIKFLPTM</sequence>
<accession>A0A075G723</accession>